<dbReference type="EMBL" id="LPWE01000011">
    <property type="protein sequence ID" value="ODR95257.1"/>
    <property type="molecule type" value="Genomic_DNA"/>
</dbReference>
<sequence length="278" mass="29834">MAVVSVPSLCLADEFKEVWRAEGLQQPESVLFDTEGKVLYVSNINGAPTDKDGKGFITKVSPEGEIIEAEWAKGLNAPKGMGIDGDRLYVADIDRLVVIDTGTGEISKVYEAPDAKFLNDVTVAKDGRIFVSDTLTNTIYALDGDTFGAWLSSEDLAGPNGLYADGDKLIVSSWGSGEMMSAKPDHLRTIDLKSKEVADIGDGTPVGNLDGLALGDNGSFLVTDWVAGALFRVEPSGKVEKLLDLNQGTADFLYQSDDKLLLIPLMQDGALAAFHWEQ</sequence>
<evidence type="ECO:0000259" key="1">
    <source>
        <dbReference type="Pfam" id="PF08450"/>
    </source>
</evidence>
<protein>
    <recommendedName>
        <fullName evidence="1">SMP-30/Gluconolactonase/LRE-like region domain-containing protein</fullName>
    </recommendedName>
</protein>
<dbReference type="InterPro" id="IPR011042">
    <property type="entry name" value="6-blade_b-propeller_TolB-like"/>
</dbReference>
<proteinExistence type="predicted"/>
<evidence type="ECO:0000313" key="3">
    <source>
        <dbReference type="Proteomes" id="UP000094172"/>
    </source>
</evidence>
<dbReference type="SUPFAM" id="SSF63829">
    <property type="entry name" value="Calcium-dependent phosphotriesterase"/>
    <property type="match status" value="1"/>
</dbReference>
<gene>
    <name evidence="2" type="ORF">AUC70_06085</name>
</gene>
<organism evidence="2 3">
    <name type="scientific">Methyloceanibacter stevinii</name>
    <dbReference type="NCBI Taxonomy" id="1774970"/>
    <lineage>
        <taxon>Bacteria</taxon>
        <taxon>Pseudomonadati</taxon>
        <taxon>Pseudomonadota</taxon>
        <taxon>Alphaproteobacteria</taxon>
        <taxon>Hyphomicrobiales</taxon>
        <taxon>Hyphomicrobiaceae</taxon>
        <taxon>Methyloceanibacter</taxon>
    </lineage>
</organism>
<dbReference type="InterPro" id="IPR013658">
    <property type="entry name" value="SGL"/>
</dbReference>
<dbReference type="Gene3D" id="2.120.10.30">
    <property type="entry name" value="TolB, C-terminal domain"/>
    <property type="match status" value="1"/>
</dbReference>
<keyword evidence="3" id="KW-1185">Reference proteome</keyword>
<dbReference type="Pfam" id="PF08450">
    <property type="entry name" value="SGL"/>
    <property type="match status" value="1"/>
</dbReference>
<comment type="caution">
    <text evidence="2">The sequence shown here is derived from an EMBL/GenBank/DDBJ whole genome shotgun (WGS) entry which is preliminary data.</text>
</comment>
<dbReference type="Proteomes" id="UP000094172">
    <property type="component" value="Unassembled WGS sequence"/>
</dbReference>
<dbReference type="STRING" id="1774970.AUC70_06085"/>
<name>A0A1E3VP02_9HYPH</name>
<reference evidence="2 3" key="1">
    <citation type="journal article" date="2016" name="Environ. Microbiol.">
        <title>New Methyloceanibacter diversity from North Sea sediments includes methanotroph containing solely the soluble methane monooxygenase.</title>
        <authorList>
            <person name="Vekeman B."/>
            <person name="Kerckhof F.M."/>
            <person name="Cremers G."/>
            <person name="de Vos P."/>
            <person name="Vandamme P."/>
            <person name="Boon N."/>
            <person name="Op den Camp H.J."/>
            <person name="Heylen K."/>
        </authorList>
    </citation>
    <scope>NUCLEOTIDE SEQUENCE [LARGE SCALE GENOMIC DNA]</scope>
    <source>
        <strain evidence="2 3">R-67176</strain>
    </source>
</reference>
<feature type="domain" description="SMP-30/Gluconolactonase/LRE-like region" evidence="1">
    <location>
        <begin position="27"/>
        <end position="241"/>
    </location>
</feature>
<accession>A0A1E3VP02</accession>
<dbReference type="AlphaFoldDB" id="A0A1E3VP02"/>
<evidence type="ECO:0000313" key="2">
    <source>
        <dbReference type="EMBL" id="ODR95257.1"/>
    </source>
</evidence>